<organism evidence="3 4">
    <name type="scientific">Acinetobacter wuhouensis</name>
    <dbReference type="NCBI Taxonomy" id="1879050"/>
    <lineage>
        <taxon>Bacteria</taxon>
        <taxon>Pseudomonadati</taxon>
        <taxon>Pseudomonadota</taxon>
        <taxon>Gammaproteobacteria</taxon>
        <taxon>Moraxellales</taxon>
        <taxon>Moraxellaceae</taxon>
        <taxon>Acinetobacter</taxon>
    </lineage>
</organism>
<gene>
    <name evidence="3" type="ORF">CDG68_05980</name>
</gene>
<evidence type="ECO:0000313" key="3">
    <source>
        <dbReference type="EMBL" id="AYO53240.1"/>
    </source>
</evidence>
<dbReference type="PANTHER" id="PTHR37089">
    <property type="entry name" value="PROTEIN U-RELATED"/>
    <property type="match status" value="1"/>
</dbReference>
<dbReference type="Gene3D" id="2.60.40.1090">
    <property type="entry name" value="Fimbrial-type adhesion domain"/>
    <property type="match status" value="1"/>
</dbReference>
<dbReference type="InterPro" id="IPR036937">
    <property type="entry name" value="Adhesion_dom_fimbrial_sf"/>
</dbReference>
<name>A0A3G2SZB7_9GAMM</name>
<dbReference type="AlphaFoldDB" id="A0A3G2SZB7"/>
<dbReference type="InterPro" id="IPR053167">
    <property type="entry name" value="Spore_coat_component"/>
</dbReference>
<evidence type="ECO:0000259" key="2">
    <source>
        <dbReference type="Pfam" id="PF05229"/>
    </source>
</evidence>
<dbReference type="GO" id="GO:0007155">
    <property type="term" value="P:cell adhesion"/>
    <property type="evidence" value="ECO:0007669"/>
    <property type="project" value="InterPro"/>
</dbReference>
<dbReference type="GO" id="GO:0009289">
    <property type="term" value="C:pilus"/>
    <property type="evidence" value="ECO:0007669"/>
    <property type="project" value="InterPro"/>
</dbReference>
<dbReference type="SMART" id="SM00972">
    <property type="entry name" value="SCPU"/>
    <property type="match status" value="1"/>
</dbReference>
<feature type="domain" description="Spore coat protein U/FanG" evidence="2">
    <location>
        <begin position="27"/>
        <end position="152"/>
    </location>
</feature>
<dbReference type="EMBL" id="CP033133">
    <property type="protein sequence ID" value="AYO53240.1"/>
    <property type="molecule type" value="Genomic_DNA"/>
</dbReference>
<protein>
    <submittedName>
        <fullName evidence="3">Spore coat U domain-containing protein</fullName>
    </submittedName>
</protein>
<dbReference type="Pfam" id="PF05229">
    <property type="entry name" value="SCPU"/>
    <property type="match status" value="1"/>
</dbReference>
<proteinExistence type="predicted"/>
<reference evidence="3 4" key="1">
    <citation type="submission" date="2018-10" db="EMBL/GenBank/DDBJ databases">
        <title>The complete genome of Acinetobacter wuhouensis strain WCHAW010062.</title>
        <authorList>
            <person name="Hu Y."/>
            <person name="Long H."/>
            <person name="Feng Y."/>
            <person name="Zong Z."/>
        </authorList>
    </citation>
    <scope>NUCLEOTIDE SEQUENCE [LARGE SCALE GENOMIC DNA]</scope>
    <source>
        <strain evidence="3 4">WCHAW010062</strain>
    </source>
</reference>
<feature type="signal peptide" evidence="1">
    <location>
        <begin position="1"/>
        <end position="22"/>
    </location>
</feature>
<evidence type="ECO:0000313" key="4">
    <source>
        <dbReference type="Proteomes" id="UP000279962"/>
    </source>
</evidence>
<feature type="chain" id="PRO_5017926384" evidence="1">
    <location>
        <begin position="23"/>
        <end position="155"/>
    </location>
</feature>
<dbReference type="RefSeq" id="WP_087552413.1">
    <property type="nucleotide sequence ID" value="NZ_CP033133.1"/>
</dbReference>
<keyword evidence="1" id="KW-0732">Signal</keyword>
<dbReference type="InterPro" id="IPR007893">
    <property type="entry name" value="Spore_coat_U/FanG"/>
</dbReference>
<sequence>MRNVILSTFMMASAFTSLSSYAASPATGQFNVMIKVKESCEIKSTNDVNFADIDRSTNEAKTAQGNLSVLCTVGTPYKVALAGTGKMTNSADANSTIAYNLFQNSAYDQAWDSQNLNSKVGDGTAQQLDVYAKLTSSTNVKAGNYQDRVTATVTY</sequence>
<dbReference type="PANTHER" id="PTHR37089:SF3">
    <property type="entry name" value="EXPORTED PROTEIN"/>
    <property type="match status" value="1"/>
</dbReference>
<dbReference type="Proteomes" id="UP000279962">
    <property type="component" value="Chromosome"/>
</dbReference>
<accession>A0A3G2SZB7</accession>
<evidence type="ECO:0000256" key="1">
    <source>
        <dbReference type="SAM" id="SignalP"/>
    </source>
</evidence>